<keyword evidence="12" id="KW-1185">Reference proteome</keyword>
<evidence type="ECO:0000256" key="9">
    <source>
        <dbReference type="RuleBase" id="RU004335"/>
    </source>
</evidence>
<dbReference type="Pfam" id="PF09177">
    <property type="entry name" value="STX6_10_61_N"/>
    <property type="match status" value="1"/>
</dbReference>
<dbReference type="InterPro" id="IPR044965">
    <property type="entry name" value="Glyco_hydro_17_plant"/>
</dbReference>
<dbReference type="GO" id="GO:0048193">
    <property type="term" value="P:Golgi vesicle transport"/>
    <property type="evidence" value="ECO:0007669"/>
    <property type="project" value="InterPro"/>
</dbReference>
<gene>
    <name evidence="11" type="ORF">HHK36_016813</name>
</gene>
<dbReference type="GO" id="GO:0005975">
    <property type="term" value="P:carbohydrate metabolic process"/>
    <property type="evidence" value="ECO:0007669"/>
    <property type="project" value="InterPro"/>
</dbReference>
<evidence type="ECO:0000256" key="8">
    <source>
        <dbReference type="ARBA" id="ARBA00046280"/>
    </source>
</evidence>
<evidence type="ECO:0000313" key="11">
    <source>
        <dbReference type="EMBL" id="KAF8397888.1"/>
    </source>
</evidence>
<dbReference type="AlphaFoldDB" id="A0A835DBV2"/>
<proteinExistence type="inferred from homology"/>
<evidence type="ECO:0000256" key="3">
    <source>
        <dbReference type="ARBA" id="ARBA00012780"/>
    </source>
</evidence>
<dbReference type="InterPro" id="IPR010989">
    <property type="entry name" value="SNARE"/>
</dbReference>
<comment type="catalytic activity">
    <reaction evidence="1">
        <text>Hydrolysis of (1-&gt;3)-beta-D-glucosidic linkages in (1-&gt;3)-beta-D-glucans.</text>
        <dbReference type="EC" id="3.2.1.39"/>
    </reaction>
</comment>
<evidence type="ECO:0000256" key="1">
    <source>
        <dbReference type="ARBA" id="ARBA00000382"/>
    </source>
</evidence>
<dbReference type="InterPro" id="IPR000490">
    <property type="entry name" value="Glyco_hydro_17"/>
</dbReference>
<dbReference type="CDD" id="cd21442">
    <property type="entry name" value="SNARE_NTD_STX6-like"/>
    <property type="match status" value="1"/>
</dbReference>
<dbReference type="PANTHER" id="PTHR32227">
    <property type="entry name" value="GLUCAN ENDO-1,3-BETA-GLUCOSIDASE BG1-RELATED-RELATED"/>
    <property type="match status" value="1"/>
</dbReference>
<evidence type="ECO:0000256" key="2">
    <source>
        <dbReference type="ARBA" id="ARBA00008773"/>
    </source>
</evidence>
<name>A0A835DBV2_TETSI</name>
<comment type="similarity">
    <text evidence="2 9">Belongs to the glycosyl hydrolase 17 family.</text>
</comment>
<sequence length="807" mass="90309">MMATSFRQWESDPLFSAAEVVQDSADRMESIFRMLLHEQGLVQGDPLDPKLLGSIDYHRRDLVTALGTTKWQLEDFEKAVNLSASSDNSRMREYAISRHRQFIRAIREQIILTEKSLEDQSIGDPERNTRWVNLNEQDRDGLALFLSGGIPVDNRANYDSESSSIMRRFLDSTTASGFDDNTDEIVELKIEDIESSNMNGIMHVDHSFDSSKEKLRKVGSHYSTRFDFEVPVSCQQPVGDRNGEDGRWDLEACDSSAKSFFSKNKLRGFHNRVNVFAFLGNLWSTYGSRMTRSSTKRRKDGEVGLEFEQRPSSSYIDIFQAEQGRHTRLGLSSGYSSSQRLFTGVFSNTVQLCNWLGAFMGRFQRSPYLIQVNRQSVRITTAIVVTLVILVSVAQILGLGVGINYGQIANNLPSPSRVSVLLRSLNINKVKLYDADPNVLSAFSNSDVEFIVGVGNENLLNMTDPIKAQSWVEQHVQTHISLTKITSITVGNEVLSGNDTQLMSYLLPAMQTIYNALVSLGLNTQVNVTTAHSLAILATSFPPSSGLFRQDLAEYIQPLLNFHSEISSPFLINAYPYFAYKDNPGEVSLEYVLFQPNQGVTDPNTNLNYDNMLYAQVDAVYSAIKAMGHTDIKVKISETGWPSKGDSNEAGATPENAGIYNGNLLRRIEEKQGTPMEPSVPIEIYVFALFNEDLKPGPASERNYGLYYPDGTPVYDIGLQGHLPEIASAFETKVSHPSINLEPKCTGHQGNNNGDTVLRTHSFYQHQIREIKSGSSILHNHNPTIQKRFNGLSIESVINYEILKYLN</sequence>
<evidence type="ECO:0000256" key="6">
    <source>
        <dbReference type="ARBA" id="ARBA00022927"/>
    </source>
</evidence>
<dbReference type="GO" id="GO:0016020">
    <property type="term" value="C:membrane"/>
    <property type="evidence" value="ECO:0007669"/>
    <property type="project" value="InterPro"/>
</dbReference>
<dbReference type="InterPro" id="IPR017853">
    <property type="entry name" value="GH"/>
</dbReference>
<keyword evidence="6" id="KW-0653">Protein transport</keyword>
<dbReference type="Gene3D" id="3.20.20.80">
    <property type="entry name" value="Glycosidases"/>
    <property type="match status" value="1"/>
</dbReference>
<evidence type="ECO:0000256" key="7">
    <source>
        <dbReference type="ARBA" id="ARBA00023295"/>
    </source>
</evidence>
<evidence type="ECO:0000256" key="5">
    <source>
        <dbReference type="ARBA" id="ARBA00022801"/>
    </source>
</evidence>
<dbReference type="SUPFAM" id="SSF51445">
    <property type="entry name" value="(Trans)glycosidases"/>
    <property type="match status" value="1"/>
</dbReference>
<keyword evidence="6" id="KW-0813">Transport</keyword>
<comment type="caution">
    <text evidence="11">The sequence shown here is derived from an EMBL/GenBank/DDBJ whole genome shotgun (WGS) entry which is preliminary data.</text>
</comment>
<dbReference type="Gene3D" id="1.20.58.90">
    <property type="match status" value="1"/>
</dbReference>
<dbReference type="InterPro" id="IPR015260">
    <property type="entry name" value="Syntaxin-6/10/61_N"/>
</dbReference>
<keyword evidence="5" id="KW-0378">Hydrolase</keyword>
<organism evidence="11 12">
    <name type="scientific">Tetracentron sinense</name>
    <name type="common">Spur-leaf</name>
    <dbReference type="NCBI Taxonomy" id="13715"/>
    <lineage>
        <taxon>Eukaryota</taxon>
        <taxon>Viridiplantae</taxon>
        <taxon>Streptophyta</taxon>
        <taxon>Embryophyta</taxon>
        <taxon>Tracheophyta</taxon>
        <taxon>Spermatophyta</taxon>
        <taxon>Magnoliopsida</taxon>
        <taxon>Trochodendrales</taxon>
        <taxon>Trochodendraceae</taxon>
        <taxon>Tetracentron</taxon>
    </lineage>
</organism>
<dbReference type="GO" id="GO:0042973">
    <property type="term" value="F:glucan endo-1,3-beta-D-glucosidase activity"/>
    <property type="evidence" value="ECO:0007669"/>
    <property type="project" value="UniProtKB-EC"/>
</dbReference>
<comment type="subcellular location">
    <subcellularLocation>
        <location evidence="8">Endomembrane system</location>
        <topology evidence="8">Single-pass type IV membrane protein</topology>
    </subcellularLocation>
</comment>
<dbReference type="EC" id="3.2.1.39" evidence="3"/>
<keyword evidence="7" id="KW-0326">Glycosidase</keyword>
<dbReference type="Pfam" id="PF00332">
    <property type="entry name" value="Glyco_hydro_17"/>
    <property type="match status" value="1"/>
</dbReference>
<protein>
    <recommendedName>
        <fullName evidence="3">glucan endo-1,3-beta-D-glucosidase</fullName>
        <ecNumber evidence="3">3.2.1.39</ecNumber>
    </recommendedName>
</protein>
<feature type="domain" description="Syntaxin 6/10/61 N-terminal" evidence="10">
    <location>
        <begin position="12"/>
        <end position="110"/>
    </location>
</feature>
<evidence type="ECO:0000256" key="4">
    <source>
        <dbReference type="ARBA" id="ARBA00022729"/>
    </source>
</evidence>
<dbReference type="FunFam" id="3.20.20.80:FF:000005">
    <property type="entry name" value="Glucan endo-1,3-beta-glucosidase 14"/>
    <property type="match status" value="1"/>
</dbReference>
<dbReference type="GO" id="GO:0015031">
    <property type="term" value="P:protein transport"/>
    <property type="evidence" value="ECO:0007669"/>
    <property type="project" value="UniProtKB-KW"/>
</dbReference>
<evidence type="ECO:0000313" key="12">
    <source>
        <dbReference type="Proteomes" id="UP000655225"/>
    </source>
</evidence>
<dbReference type="GO" id="GO:0012505">
    <property type="term" value="C:endomembrane system"/>
    <property type="evidence" value="ECO:0007669"/>
    <property type="project" value="UniProtKB-SubCell"/>
</dbReference>
<dbReference type="Proteomes" id="UP000655225">
    <property type="component" value="Unassembled WGS sequence"/>
</dbReference>
<accession>A0A835DBV2</accession>
<keyword evidence="4" id="KW-0732">Signal</keyword>
<dbReference type="SUPFAM" id="SSF47661">
    <property type="entry name" value="t-snare proteins"/>
    <property type="match status" value="1"/>
</dbReference>
<evidence type="ECO:0000259" key="10">
    <source>
        <dbReference type="Pfam" id="PF09177"/>
    </source>
</evidence>
<dbReference type="OrthoDB" id="737588at2759"/>
<reference evidence="11 12" key="1">
    <citation type="submission" date="2020-04" db="EMBL/GenBank/DDBJ databases">
        <title>Plant Genome Project.</title>
        <authorList>
            <person name="Zhang R.-G."/>
        </authorList>
    </citation>
    <scope>NUCLEOTIDE SEQUENCE [LARGE SCALE GENOMIC DNA]</scope>
    <source>
        <strain evidence="11">YNK0</strain>
        <tissue evidence="11">Leaf</tissue>
    </source>
</reference>
<dbReference type="EMBL" id="JABCRI010000011">
    <property type="protein sequence ID" value="KAF8397888.1"/>
    <property type="molecule type" value="Genomic_DNA"/>
</dbReference>